<organism evidence="4">
    <name type="scientific">Rhodosorus marinus</name>
    <dbReference type="NCBI Taxonomy" id="101924"/>
    <lineage>
        <taxon>Eukaryota</taxon>
        <taxon>Rhodophyta</taxon>
        <taxon>Stylonematophyceae</taxon>
        <taxon>Stylonematales</taxon>
        <taxon>Stylonemataceae</taxon>
        <taxon>Rhodosorus</taxon>
    </lineage>
</organism>
<dbReference type="InterPro" id="IPR036869">
    <property type="entry name" value="J_dom_sf"/>
</dbReference>
<dbReference type="Pfam" id="PF00226">
    <property type="entry name" value="DnaJ"/>
    <property type="match status" value="1"/>
</dbReference>
<dbReference type="Gene3D" id="1.10.287.110">
    <property type="entry name" value="DnaJ domain"/>
    <property type="match status" value="1"/>
</dbReference>
<dbReference type="EMBL" id="HBHW01028273">
    <property type="protein sequence ID" value="CAE0053850.1"/>
    <property type="molecule type" value="Transcribed_RNA"/>
</dbReference>
<keyword evidence="2" id="KW-0472">Membrane</keyword>
<keyword evidence="2" id="KW-0812">Transmembrane</keyword>
<feature type="region of interest" description="Disordered" evidence="1">
    <location>
        <begin position="134"/>
        <end position="153"/>
    </location>
</feature>
<evidence type="ECO:0000256" key="2">
    <source>
        <dbReference type="SAM" id="Phobius"/>
    </source>
</evidence>
<evidence type="ECO:0000256" key="1">
    <source>
        <dbReference type="SAM" id="MobiDB-lite"/>
    </source>
</evidence>
<dbReference type="InterPro" id="IPR001623">
    <property type="entry name" value="DnaJ_domain"/>
</dbReference>
<name>A0A7S3EII7_9RHOD</name>
<evidence type="ECO:0000259" key="3">
    <source>
        <dbReference type="PROSITE" id="PS50076"/>
    </source>
</evidence>
<dbReference type="SUPFAM" id="SSF46565">
    <property type="entry name" value="Chaperone J-domain"/>
    <property type="match status" value="1"/>
</dbReference>
<evidence type="ECO:0000313" key="4">
    <source>
        <dbReference type="EMBL" id="CAE0053843.1"/>
    </source>
</evidence>
<feature type="domain" description="J" evidence="3">
    <location>
        <begin position="1"/>
        <end position="39"/>
    </location>
</feature>
<gene>
    <name evidence="4" type="ORF">RMAR00112_LOCUS21872</name>
    <name evidence="5" type="ORF">RMAR00112_LOCUS21879</name>
</gene>
<evidence type="ECO:0000313" key="5">
    <source>
        <dbReference type="EMBL" id="CAE0053850.1"/>
    </source>
</evidence>
<dbReference type="EMBL" id="HBHW01028265">
    <property type="protein sequence ID" value="CAE0053843.1"/>
    <property type="molecule type" value="Transcribed_RNA"/>
</dbReference>
<keyword evidence="2" id="KW-1133">Transmembrane helix</keyword>
<reference evidence="4" key="1">
    <citation type="submission" date="2021-01" db="EMBL/GenBank/DDBJ databases">
        <authorList>
            <person name="Corre E."/>
            <person name="Pelletier E."/>
            <person name="Niang G."/>
            <person name="Scheremetjew M."/>
            <person name="Finn R."/>
            <person name="Kale V."/>
            <person name="Holt S."/>
            <person name="Cochrane G."/>
            <person name="Meng A."/>
            <person name="Brown T."/>
            <person name="Cohen L."/>
        </authorList>
    </citation>
    <scope>NUCLEOTIDE SEQUENCE</scope>
    <source>
        <strain evidence="4">CCMP 769</strain>
    </source>
</reference>
<dbReference type="AlphaFoldDB" id="A0A7S3EII7"/>
<accession>A0A7S3EII7</accession>
<protein>
    <recommendedName>
        <fullName evidence="3">J domain-containing protein</fullName>
    </recommendedName>
</protein>
<sequence length="153" mass="18131">MLHPDKCKLPRGEEAMKNLSIAYGTLNNDAKRKNYDDYLDARKENGGNGETFAEWDHRRQVTNLPPWLMKMQQYRGCALVLVILMLIILIPLVLIVVVLVIILWLICVFPRECVLRCCFPEEWEEYKERKAEEQRKARQRMDEEMQDALHRNV</sequence>
<feature type="transmembrane region" description="Helical" evidence="2">
    <location>
        <begin position="78"/>
        <end position="106"/>
    </location>
</feature>
<dbReference type="PROSITE" id="PS50076">
    <property type="entry name" value="DNAJ_2"/>
    <property type="match status" value="1"/>
</dbReference>
<proteinExistence type="predicted"/>